<accession>A0A943EHK8</accession>
<evidence type="ECO:0000256" key="8">
    <source>
        <dbReference type="ARBA" id="ARBA00049047"/>
    </source>
</evidence>
<evidence type="ECO:0000256" key="3">
    <source>
        <dbReference type="ARBA" id="ARBA00011270"/>
    </source>
</evidence>
<evidence type="ECO:0000313" key="11">
    <source>
        <dbReference type="EMBL" id="MBS5520201.1"/>
    </source>
</evidence>
<evidence type="ECO:0000256" key="4">
    <source>
        <dbReference type="ARBA" id="ARBA00022605"/>
    </source>
</evidence>
<dbReference type="SUPFAM" id="SSF51366">
    <property type="entry name" value="Ribulose-phoshate binding barrel"/>
    <property type="match status" value="1"/>
</dbReference>
<evidence type="ECO:0000256" key="5">
    <source>
        <dbReference type="ARBA" id="ARBA00022822"/>
    </source>
</evidence>
<evidence type="ECO:0000256" key="6">
    <source>
        <dbReference type="ARBA" id="ARBA00023141"/>
    </source>
</evidence>
<sequence length="257" mass="27786">MTRLTDAFKNKKAFIPFVTAGDPDLSTTEALIYAMEEAGASVIELGIPFSDPVAEGPVIQEADNRALAAGFRIDALFDLLEKVRETTEIPLVFLTYANPIFTYGREAFFTRCAKSGIDGVIVPDVPFEERQTLLPFAQEKGIALISLIAPSSHERVQMLAREAEGYIYLVSSMGVTGVREKITTDLKEIVAKIREVSNQPIAVGFGIARPEQAAQMAAISDGAIVGSAIVKLAAKYGKKSVGPIRDYVRSMVEAVKA</sequence>
<evidence type="ECO:0000256" key="1">
    <source>
        <dbReference type="ARBA" id="ARBA00003365"/>
    </source>
</evidence>
<comment type="similarity">
    <text evidence="9 10">Belongs to the TrpA family.</text>
</comment>
<dbReference type="EMBL" id="JAGZCZ010000009">
    <property type="protein sequence ID" value="MBS5520201.1"/>
    <property type="molecule type" value="Genomic_DNA"/>
</dbReference>
<gene>
    <name evidence="9" type="primary">trpA</name>
    <name evidence="11" type="ORF">KHX13_07745</name>
</gene>
<dbReference type="Pfam" id="PF00290">
    <property type="entry name" value="Trp_syntA"/>
    <property type="match status" value="1"/>
</dbReference>
<keyword evidence="4 9" id="KW-0028">Amino-acid biosynthesis</keyword>
<dbReference type="InterPro" id="IPR002028">
    <property type="entry name" value="Trp_synthase_suA"/>
</dbReference>
<dbReference type="InterPro" id="IPR011060">
    <property type="entry name" value="RibuloseP-bd_barrel"/>
</dbReference>
<organism evidence="11 12">
    <name type="scientific">Acidaminococcus intestini</name>
    <dbReference type="NCBI Taxonomy" id="187327"/>
    <lineage>
        <taxon>Bacteria</taxon>
        <taxon>Bacillati</taxon>
        <taxon>Bacillota</taxon>
        <taxon>Negativicutes</taxon>
        <taxon>Acidaminococcales</taxon>
        <taxon>Acidaminococcaceae</taxon>
        <taxon>Acidaminococcus</taxon>
    </lineage>
</organism>
<comment type="function">
    <text evidence="1 9">The alpha subunit is responsible for the aldol cleavage of indoleglycerol phosphate to indole and glyceraldehyde 3-phosphate.</text>
</comment>
<proteinExistence type="inferred from homology"/>
<keyword evidence="7 9" id="KW-0456">Lyase</keyword>
<evidence type="ECO:0000256" key="7">
    <source>
        <dbReference type="ARBA" id="ARBA00023239"/>
    </source>
</evidence>
<feature type="active site" description="Proton acceptor" evidence="9">
    <location>
        <position position="44"/>
    </location>
</feature>
<comment type="caution">
    <text evidence="11">The sequence shown here is derived from an EMBL/GenBank/DDBJ whole genome shotgun (WGS) entry which is preliminary data.</text>
</comment>
<dbReference type="GO" id="GO:0005829">
    <property type="term" value="C:cytosol"/>
    <property type="evidence" value="ECO:0007669"/>
    <property type="project" value="TreeGrafter"/>
</dbReference>
<comment type="pathway">
    <text evidence="2 9">Amino-acid biosynthesis; L-tryptophan biosynthesis; L-tryptophan from chorismate: step 5/5.</text>
</comment>
<dbReference type="PANTHER" id="PTHR43406:SF1">
    <property type="entry name" value="TRYPTOPHAN SYNTHASE ALPHA CHAIN, CHLOROPLASTIC"/>
    <property type="match status" value="1"/>
</dbReference>
<comment type="subunit">
    <text evidence="3 9">Tetramer of two alpha and two beta chains.</text>
</comment>
<evidence type="ECO:0000256" key="10">
    <source>
        <dbReference type="RuleBase" id="RU003662"/>
    </source>
</evidence>
<dbReference type="HAMAP" id="MF_00131">
    <property type="entry name" value="Trp_synth_alpha"/>
    <property type="match status" value="1"/>
</dbReference>
<dbReference type="AlphaFoldDB" id="A0A943EHK8"/>
<dbReference type="FunFam" id="3.20.20.70:FF:000037">
    <property type="entry name" value="Tryptophan synthase alpha chain"/>
    <property type="match status" value="1"/>
</dbReference>
<dbReference type="InterPro" id="IPR013785">
    <property type="entry name" value="Aldolase_TIM"/>
</dbReference>
<dbReference type="PROSITE" id="PS00167">
    <property type="entry name" value="TRP_SYNTHASE_ALPHA"/>
    <property type="match status" value="1"/>
</dbReference>
<dbReference type="CDD" id="cd04724">
    <property type="entry name" value="Tryptophan_synthase_alpha"/>
    <property type="match status" value="1"/>
</dbReference>
<name>A0A943EHK8_9FIRM</name>
<dbReference type="NCBIfam" id="TIGR00262">
    <property type="entry name" value="trpA"/>
    <property type="match status" value="1"/>
</dbReference>
<dbReference type="InterPro" id="IPR018204">
    <property type="entry name" value="Trp_synthase_alpha_AS"/>
</dbReference>
<evidence type="ECO:0000313" key="12">
    <source>
        <dbReference type="Proteomes" id="UP000754226"/>
    </source>
</evidence>
<keyword evidence="6 9" id="KW-0057">Aromatic amino acid biosynthesis</keyword>
<dbReference type="Proteomes" id="UP000754226">
    <property type="component" value="Unassembled WGS sequence"/>
</dbReference>
<evidence type="ECO:0000256" key="2">
    <source>
        <dbReference type="ARBA" id="ARBA00004733"/>
    </source>
</evidence>
<dbReference type="PANTHER" id="PTHR43406">
    <property type="entry name" value="TRYPTOPHAN SYNTHASE, ALPHA CHAIN"/>
    <property type="match status" value="1"/>
</dbReference>
<evidence type="ECO:0000256" key="9">
    <source>
        <dbReference type="HAMAP-Rule" id="MF_00131"/>
    </source>
</evidence>
<protein>
    <recommendedName>
        <fullName evidence="9">Tryptophan synthase alpha chain</fullName>
        <ecNumber evidence="9">4.2.1.20</ecNumber>
    </recommendedName>
</protein>
<dbReference type="EC" id="4.2.1.20" evidence="9"/>
<feature type="active site" description="Proton acceptor" evidence="9">
    <location>
        <position position="55"/>
    </location>
</feature>
<dbReference type="Gene3D" id="3.20.20.70">
    <property type="entry name" value="Aldolase class I"/>
    <property type="match status" value="1"/>
</dbReference>
<reference evidence="11" key="1">
    <citation type="submission" date="2021-02" db="EMBL/GenBank/DDBJ databases">
        <title>Infant gut strain persistence is associated with maternal origin, phylogeny, and functional potential including surface adhesion and iron acquisition.</title>
        <authorList>
            <person name="Lou Y.C."/>
        </authorList>
    </citation>
    <scope>NUCLEOTIDE SEQUENCE</scope>
    <source>
        <strain evidence="11">L3_106_000M1_dasL3_106_000M1_concoct_15</strain>
    </source>
</reference>
<dbReference type="GO" id="GO:0004834">
    <property type="term" value="F:tryptophan synthase activity"/>
    <property type="evidence" value="ECO:0007669"/>
    <property type="project" value="UniProtKB-UniRule"/>
</dbReference>
<keyword evidence="5 9" id="KW-0822">Tryptophan biosynthesis</keyword>
<comment type="catalytic activity">
    <reaction evidence="8 9">
        <text>(1S,2R)-1-C-(indol-3-yl)glycerol 3-phosphate + L-serine = D-glyceraldehyde 3-phosphate + L-tryptophan + H2O</text>
        <dbReference type="Rhea" id="RHEA:10532"/>
        <dbReference type="ChEBI" id="CHEBI:15377"/>
        <dbReference type="ChEBI" id="CHEBI:33384"/>
        <dbReference type="ChEBI" id="CHEBI:57912"/>
        <dbReference type="ChEBI" id="CHEBI:58866"/>
        <dbReference type="ChEBI" id="CHEBI:59776"/>
        <dbReference type="EC" id="4.2.1.20"/>
    </reaction>
</comment>